<dbReference type="GO" id="GO:0016747">
    <property type="term" value="F:acyltransferase activity, transferring groups other than amino-acyl groups"/>
    <property type="evidence" value="ECO:0007669"/>
    <property type="project" value="InterPro"/>
</dbReference>
<evidence type="ECO:0000313" key="2">
    <source>
        <dbReference type="EMBL" id="OEY96413.1"/>
    </source>
</evidence>
<evidence type="ECO:0000313" key="3">
    <source>
        <dbReference type="Proteomes" id="UP000185895"/>
    </source>
</evidence>
<dbReference type="CDD" id="cd04301">
    <property type="entry name" value="NAT_SF"/>
    <property type="match status" value="1"/>
</dbReference>
<dbReference type="SUPFAM" id="SSF55729">
    <property type="entry name" value="Acyl-CoA N-acyltransferases (Nat)"/>
    <property type="match status" value="1"/>
</dbReference>
<proteinExistence type="predicted"/>
<feature type="domain" description="N-acetyltransferase" evidence="1">
    <location>
        <begin position="9"/>
        <end position="161"/>
    </location>
</feature>
<keyword evidence="3" id="KW-1185">Reference proteome</keyword>
<dbReference type="PROSITE" id="PS51186">
    <property type="entry name" value="GNAT"/>
    <property type="match status" value="1"/>
</dbReference>
<gene>
    <name evidence="2" type="ORF">BJI46_12200</name>
</gene>
<accession>A0A1E7RAY6</accession>
<comment type="caution">
    <text evidence="2">The sequence shown here is derived from an EMBL/GenBank/DDBJ whole genome shotgun (WGS) entry which is preliminary data.</text>
</comment>
<reference evidence="2 3" key="1">
    <citation type="submission" date="2016-09" db="EMBL/GenBank/DDBJ databases">
        <authorList>
            <person name="Capua I."/>
            <person name="De Benedictis P."/>
            <person name="Joannis T."/>
            <person name="Lombin L.H."/>
            <person name="Cattoli G."/>
        </authorList>
    </citation>
    <scope>NUCLEOTIDE SEQUENCE [LARGE SCALE GENOMIC DNA]</scope>
    <source>
        <strain evidence="2 3">ANC 4671</strain>
    </source>
</reference>
<dbReference type="EMBL" id="MKKK01000020">
    <property type="protein sequence ID" value="OEY96413.1"/>
    <property type="molecule type" value="Genomic_DNA"/>
</dbReference>
<dbReference type="InterPro" id="IPR000182">
    <property type="entry name" value="GNAT_dom"/>
</dbReference>
<dbReference type="InterPro" id="IPR016181">
    <property type="entry name" value="Acyl_CoA_acyltransferase"/>
</dbReference>
<dbReference type="Proteomes" id="UP000185895">
    <property type="component" value="Unassembled WGS sequence"/>
</dbReference>
<dbReference type="Gene3D" id="3.40.630.30">
    <property type="match status" value="1"/>
</dbReference>
<dbReference type="STRING" id="1262585.BJI46_12200"/>
<organism evidence="2 3">
    <name type="scientific">Acinetobacter qingfengensis</name>
    <dbReference type="NCBI Taxonomy" id="1262585"/>
    <lineage>
        <taxon>Bacteria</taxon>
        <taxon>Pseudomonadati</taxon>
        <taxon>Pseudomonadota</taxon>
        <taxon>Gammaproteobacteria</taxon>
        <taxon>Moraxellales</taxon>
        <taxon>Moraxellaceae</taxon>
        <taxon>Acinetobacter</taxon>
    </lineage>
</organism>
<sequence length="161" mass="19108">MRQHQAEFSTIVEYLGSCRKKIFPFIQQDELPQDLINFQQVYVDDPLGCLICVKQQHKIVAVIGFRAYDQRFSHLNLPEKNVVEVVRLYVEPAYRRTGIASVLVEYIKTHAIAQNVQTLYLHTHPFLLGAVEFWQYHHFQMMTQDHHDPVWQTIHMQYQLI</sequence>
<evidence type="ECO:0000259" key="1">
    <source>
        <dbReference type="PROSITE" id="PS51186"/>
    </source>
</evidence>
<dbReference type="AlphaFoldDB" id="A0A1E7RAY6"/>
<protein>
    <recommendedName>
        <fullName evidence="1">N-acetyltransferase domain-containing protein</fullName>
    </recommendedName>
</protein>
<name>A0A1E7RAY6_9GAMM</name>
<dbReference type="Pfam" id="PF00583">
    <property type="entry name" value="Acetyltransf_1"/>
    <property type="match status" value="1"/>
</dbReference>